<dbReference type="OrthoDB" id="7349713at2"/>
<accession>A0A1I2UFZ9</accession>
<feature type="domain" description="TadE-like" evidence="2">
    <location>
        <begin position="27"/>
        <end position="69"/>
    </location>
</feature>
<dbReference type="InterPro" id="IPR012495">
    <property type="entry name" value="TadE-like_dom"/>
</dbReference>
<keyword evidence="1" id="KW-1133">Transmembrane helix</keyword>
<keyword evidence="1" id="KW-0812">Transmembrane</keyword>
<organism evidence="3 4">
    <name type="scientific">Methylobacterium gossipiicola</name>
    <dbReference type="NCBI Taxonomy" id="582675"/>
    <lineage>
        <taxon>Bacteria</taxon>
        <taxon>Pseudomonadati</taxon>
        <taxon>Pseudomonadota</taxon>
        <taxon>Alphaproteobacteria</taxon>
        <taxon>Hyphomicrobiales</taxon>
        <taxon>Methylobacteriaceae</taxon>
        <taxon>Methylobacterium</taxon>
    </lineage>
</organism>
<proteinExistence type="predicted"/>
<dbReference type="Proteomes" id="UP000199229">
    <property type="component" value="Unassembled WGS sequence"/>
</dbReference>
<dbReference type="STRING" id="582675.SAMN05192565_11063"/>
<evidence type="ECO:0000256" key="1">
    <source>
        <dbReference type="SAM" id="Phobius"/>
    </source>
</evidence>
<reference evidence="4" key="1">
    <citation type="submission" date="2016-10" db="EMBL/GenBank/DDBJ databases">
        <authorList>
            <person name="Varghese N."/>
            <person name="Submissions S."/>
        </authorList>
    </citation>
    <scope>NUCLEOTIDE SEQUENCE [LARGE SCALE GENOMIC DNA]</scope>
    <source>
        <strain evidence="4">Gh-105</strain>
    </source>
</reference>
<keyword evidence="1" id="KW-0472">Membrane</keyword>
<feature type="transmembrane region" description="Helical" evidence="1">
    <location>
        <begin position="33"/>
        <end position="56"/>
    </location>
</feature>
<name>A0A1I2UFZ9_9HYPH</name>
<dbReference type="Pfam" id="PF07811">
    <property type="entry name" value="TadE"/>
    <property type="match status" value="1"/>
</dbReference>
<protein>
    <submittedName>
        <fullName evidence="3">Pilus assembly protein Flp/PilA</fullName>
    </submittedName>
</protein>
<sequence>MPIRSSSRRHRTESTGRSVGFFRARGGATAVEFALVVFPFLILVTGILDTAMLFWASQTLDDALADAARTVQTGQFQGANAGETDPARALTNLRNELCRSNGAERWTLFTCSDVKLELRVYDSIAAGKTMTPLDPQTRNWSPDFGKSYTNAQASTIVVIQAAVKYPSFSFTFPMTTSFADGSRLLQSVQVFRTEPF</sequence>
<dbReference type="AlphaFoldDB" id="A0A1I2UFZ9"/>
<dbReference type="EMBL" id="FOPM01000010">
    <property type="protein sequence ID" value="SFG76082.1"/>
    <property type="molecule type" value="Genomic_DNA"/>
</dbReference>
<evidence type="ECO:0000313" key="4">
    <source>
        <dbReference type="Proteomes" id="UP000199229"/>
    </source>
</evidence>
<evidence type="ECO:0000259" key="2">
    <source>
        <dbReference type="Pfam" id="PF07811"/>
    </source>
</evidence>
<keyword evidence="4" id="KW-1185">Reference proteome</keyword>
<evidence type="ECO:0000313" key="3">
    <source>
        <dbReference type="EMBL" id="SFG76082.1"/>
    </source>
</evidence>
<gene>
    <name evidence="3" type="ORF">SAMN05192565_11063</name>
</gene>